<feature type="domain" description="PRISE-like Rossmann-fold" evidence="3">
    <location>
        <begin position="85"/>
        <end position="389"/>
    </location>
</feature>
<dbReference type="FunFam" id="3.40.50.720:FF:000808">
    <property type="entry name" value="Iridoid synthase"/>
    <property type="match status" value="3"/>
</dbReference>
<dbReference type="EMBL" id="JADGMS010000014">
    <property type="protein sequence ID" value="KAF9668502.1"/>
    <property type="molecule type" value="Genomic_DNA"/>
</dbReference>
<feature type="domain" description="PRISE-like Rossmann-fold" evidence="3">
    <location>
        <begin position="903"/>
        <end position="1149"/>
    </location>
</feature>
<dbReference type="InterPro" id="IPR055222">
    <property type="entry name" value="PRISE-like_Rossmann-fold"/>
</dbReference>
<accession>A0A835JF34</accession>
<feature type="domain" description="PRISE-like Rossmann-fold" evidence="3">
    <location>
        <begin position="505"/>
        <end position="750"/>
    </location>
</feature>
<organism evidence="4 5">
    <name type="scientific">Salix dunnii</name>
    <dbReference type="NCBI Taxonomy" id="1413687"/>
    <lineage>
        <taxon>Eukaryota</taxon>
        <taxon>Viridiplantae</taxon>
        <taxon>Streptophyta</taxon>
        <taxon>Embryophyta</taxon>
        <taxon>Tracheophyta</taxon>
        <taxon>Spermatophyta</taxon>
        <taxon>Magnoliopsida</taxon>
        <taxon>eudicotyledons</taxon>
        <taxon>Gunneridae</taxon>
        <taxon>Pentapetalae</taxon>
        <taxon>rosids</taxon>
        <taxon>fabids</taxon>
        <taxon>Malpighiales</taxon>
        <taxon>Salicaceae</taxon>
        <taxon>Saliceae</taxon>
        <taxon>Salix</taxon>
    </lineage>
</organism>
<evidence type="ECO:0000256" key="2">
    <source>
        <dbReference type="ARBA" id="ARBA00023002"/>
    </source>
</evidence>
<dbReference type="PANTHER" id="PTHR32487">
    <property type="entry name" value="3-OXO-DELTA(4,5)-STEROID 5-BETA-REDUCTASE"/>
    <property type="match status" value="1"/>
</dbReference>
<name>A0A835JF34_9ROSI</name>
<dbReference type="CDD" id="cd08948">
    <property type="entry name" value="5beta-POR_like_SDR_a"/>
    <property type="match status" value="3"/>
</dbReference>
<dbReference type="OrthoDB" id="1731983at2759"/>
<evidence type="ECO:0000313" key="4">
    <source>
        <dbReference type="EMBL" id="KAF9668502.1"/>
    </source>
</evidence>
<keyword evidence="2" id="KW-0560">Oxidoreductase</keyword>
<comment type="caution">
    <text evidence="4">The sequence shown here is derived from an EMBL/GenBank/DDBJ whole genome shotgun (WGS) entry which is preliminary data.</text>
</comment>
<gene>
    <name evidence="4" type="ORF">SADUNF_Sadunf14G0010300</name>
</gene>
<evidence type="ECO:0000256" key="1">
    <source>
        <dbReference type="ARBA" id="ARBA00022857"/>
    </source>
</evidence>
<dbReference type="InterPro" id="IPR036291">
    <property type="entry name" value="NAD(P)-bd_dom_sf"/>
</dbReference>
<dbReference type="Gene3D" id="3.40.50.720">
    <property type="entry name" value="NAD(P)-binding Rossmann-like Domain"/>
    <property type="match status" value="3"/>
</dbReference>
<dbReference type="GO" id="GO:0006629">
    <property type="term" value="P:lipid metabolic process"/>
    <property type="evidence" value="ECO:0007669"/>
    <property type="project" value="UniProtKB-ARBA"/>
</dbReference>
<keyword evidence="5" id="KW-1185">Reference proteome</keyword>
<dbReference type="Proteomes" id="UP000657918">
    <property type="component" value="Unassembled WGS sequence"/>
</dbReference>
<evidence type="ECO:0000313" key="5">
    <source>
        <dbReference type="Proteomes" id="UP000657918"/>
    </source>
</evidence>
<dbReference type="Pfam" id="PF22917">
    <property type="entry name" value="PRISE"/>
    <property type="match status" value="3"/>
</dbReference>
<reference evidence="4 5" key="1">
    <citation type="submission" date="2020-10" db="EMBL/GenBank/DDBJ databases">
        <title>Plant Genome Project.</title>
        <authorList>
            <person name="Zhang R.-G."/>
        </authorList>
    </citation>
    <scope>NUCLEOTIDE SEQUENCE [LARGE SCALE GENOMIC DNA]</scope>
    <source>
        <strain evidence="4">FAFU-HL-1</strain>
        <tissue evidence="4">Leaf</tissue>
    </source>
</reference>
<dbReference type="PANTHER" id="PTHR32487:SF0">
    <property type="entry name" value="3-OXO-DELTA(4,5)-STEROID 5-BETA-REDUCTASE"/>
    <property type="match status" value="1"/>
</dbReference>
<dbReference type="GO" id="GO:0016627">
    <property type="term" value="F:oxidoreductase activity, acting on the CH-CH group of donors"/>
    <property type="evidence" value="ECO:0007669"/>
    <property type="project" value="UniProtKB-ARBA"/>
</dbReference>
<proteinExistence type="predicted"/>
<dbReference type="AlphaFoldDB" id="A0A835JF34"/>
<evidence type="ECO:0000259" key="3">
    <source>
        <dbReference type="Pfam" id="PF22917"/>
    </source>
</evidence>
<sequence length="1207" mass="135966">MSRWWAGVIGASEKQAENGHSSQGHQSVALVVGVTGIVGNSLAEILPLSDTPGGPWKVYGVARRPRPNWNLDHPVEYIQCDISNTADTQAKLSQLTDVTHIFYVTWALRFTEAENIEANNLMFRNVLQAVIPNAPDLKHVCLQTGLKHYVGPFELVGKIEPHDTPYTEDLPRLKVPNFYYELEDILAEEVATKEGVTWSVHRPHTIFGFSPYSLMNMMGTLSVYAAICKHEGMPLLFPGTESVWNAYSIASDADLIAEQEIWAAVDPNAQNEAFNIHNGDVFKWKHLWKVLAEQFGIRKYGLPENGKTVSLTELMKDKGAVWDKIVKDNQLLPNKLEEVGVWWFADFVLGAESIISCMNKSKEHGFLGFRNSKNSLISWVDKLKAHKILASLTLVFTREPISKGRISEPTHIQKQQQDNMSWWWSGAIGAAKKKLEEDEAPGGYQSVALILGVTGIVGNSLAEILPLSDTPGGPWKVYGVARRSRPDWNEDNPVEYIQCDISDTAETQSKLSKLTDVTHIFYVTWASKPTEEENCEINGLMFRNVLQTVIPIAPNLCHVCLQTGGKHYVGPFELYGKIEAHDPPFTEDLPRLNTPNFYYTLEDVMFEEVAKKEGVTWSIHRPDVIFGFSPYSLMNLIVTISVYAAICKHEGAPLIFRGSKEAWNGYAIATDADLIAEHEIWACVDPNAQNEAFNIHNGDLFKWKHLWKILAEEFGIEDHGFVEGESNITFAEAMKDKEPVWEEIVKKNQLLPNKLEQVGGWWFADLMFGGPGIVTNLNKSKEHGFLGFRNSKKSFVSWLDKMKTYKATHIQKKKQVNMSWWWSGAIGAAKKKLEEDEAPRGYQSVALILGVTGIVGNSLAEILPLSDTPGGPWKVYGVARRSRPDWNEDNPVEYIQCDISDTAETQSKLSKLTDVTHIFYVTWASKATEEENCEINGLMFRNVLQAVIPIAPNLCHVCLQTGGKHYVGPFELYGQIEAHDPPFTEDLPRLDGPNFYYTLEDVMFEEVAKKEGVTWSVHRPDVIFGFSPYSLMNLIVTMSVYAAICKHEGTPLIFRGSKEAWNCYVIASDADLIAEHEIWACVDPNAHNEAFNIHNGDLFKWKHLWKILAEEFGIEDHGFVEGESNITFAEAMKDKEPVWEEIVKKNQLLPNKLEQVGGWWFADLIFGGPGVVTNLNKSKEHGFLGFRNSKRSFVSWLDKIKAYKVVP</sequence>
<protein>
    <recommendedName>
        <fullName evidence="3">PRISE-like Rossmann-fold domain-containing protein</fullName>
    </recommendedName>
</protein>
<dbReference type="SUPFAM" id="SSF51735">
    <property type="entry name" value="NAD(P)-binding Rossmann-fold domains"/>
    <property type="match status" value="3"/>
</dbReference>
<keyword evidence="1" id="KW-0521">NADP</keyword>